<reference evidence="1" key="1">
    <citation type="submission" date="2020-01" db="EMBL/GenBank/DDBJ databases">
        <authorList>
            <person name="Qin S."/>
        </authorList>
    </citation>
    <scope>NUCLEOTIDE SEQUENCE</scope>
    <source>
        <strain evidence="1">CVir17-16-YZ6g</strain>
        <plasmid evidence="1">p17-15-vir-like</plasmid>
    </source>
</reference>
<proteinExistence type="predicted"/>
<dbReference type="EMBL" id="MN956836">
    <property type="protein sequence ID" value="QTX14091.1"/>
    <property type="molecule type" value="Genomic_DNA"/>
</dbReference>
<accession>A0A8B0SSW9</accession>
<dbReference type="AlphaFoldDB" id="A0A8B0SSW9"/>
<evidence type="ECO:0000313" key="1">
    <source>
        <dbReference type="EMBL" id="QTX14091.1"/>
    </source>
</evidence>
<protein>
    <submittedName>
        <fullName evidence="1">Cytoplasmic axial filament protein CafA and Ribonuclease G</fullName>
    </submittedName>
</protein>
<name>A0A8B0SSW9_KLEPN</name>
<geneLocation type="plasmid" evidence="1">
    <name>p17-15-vir-like</name>
</geneLocation>
<organism evidence="1">
    <name type="scientific">Klebsiella pneumoniae</name>
    <dbReference type="NCBI Taxonomy" id="573"/>
    <lineage>
        <taxon>Bacteria</taxon>
        <taxon>Pseudomonadati</taxon>
        <taxon>Pseudomonadota</taxon>
        <taxon>Gammaproteobacteria</taxon>
        <taxon>Enterobacterales</taxon>
        <taxon>Enterobacteriaceae</taxon>
        <taxon>Klebsiella/Raoultella group</taxon>
        <taxon>Klebsiella</taxon>
        <taxon>Klebsiella pneumoniae complex</taxon>
    </lineage>
</organism>
<sequence>MILLILEATGVNSTLMACELGLKLYEELEKLRDDLKR</sequence>
<keyword evidence="1" id="KW-0614">Plasmid</keyword>